<feature type="compositionally biased region" description="Basic and acidic residues" evidence="5">
    <location>
        <begin position="170"/>
        <end position="180"/>
    </location>
</feature>
<feature type="region of interest" description="Disordered" evidence="5">
    <location>
        <begin position="523"/>
        <end position="655"/>
    </location>
</feature>
<dbReference type="Proteomes" id="UP000729402">
    <property type="component" value="Unassembled WGS sequence"/>
</dbReference>
<dbReference type="EMBL" id="JAAALK010000079">
    <property type="protein sequence ID" value="KAG8099793.1"/>
    <property type="molecule type" value="Genomic_DNA"/>
</dbReference>
<keyword evidence="4" id="KW-0539">Nucleus</keyword>
<evidence type="ECO:0000256" key="1">
    <source>
        <dbReference type="ARBA" id="ARBA00004604"/>
    </source>
</evidence>
<feature type="compositionally biased region" description="Basic and acidic residues" evidence="5">
    <location>
        <begin position="571"/>
        <end position="585"/>
    </location>
</feature>
<evidence type="ECO:0000256" key="3">
    <source>
        <dbReference type="ARBA" id="ARBA00023054"/>
    </source>
</evidence>
<reference evidence="8" key="2">
    <citation type="submission" date="2021-02" db="EMBL/GenBank/DDBJ databases">
        <authorList>
            <person name="Kimball J.A."/>
            <person name="Haas M.W."/>
            <person name="Macchietto M."/>
            <person name="Kono T."/>
            <person name="Duquette J."/>
            <person name="Shao M."/>
        </authorList>
    </citation>
    <scope>NUCLEOTIDE SEQUENCE</scope>
    <source>
        <tissue evidence="8">Fresh leaf tissue</tissue>
    </source>
</reference>
<organism evidence="8 9">
    <name type="scientific">Zizania palustris</name>
    <name type="common">Northern wild rice</name>
    <dbReference type="NCBI Taxonomy" id="103762"/>
    <lineage>
        <taxon>Eukaryota</taxon>
        <taxon>Viridiplantae</taxon>
        <taxon>Streptophyta</taxon>
        <taxon>Embryophyta</taxon>
        <taxon>Tracheophyta</taxon>
        <taxon>Spermatophyta</taxon>
        <taxon>Magnoliopsida</taxon>
        <taxon>Liliopsida</taxon>
        <taxon>Poales</taxon>
        <taxon>Poaceae</taxon>
        <taxon>BOP clade</taxon>
        <taxon>Oryzoideae</taxon>
        <taxon>Oryzeae</taxon>
        <taxon>Zizaniinae</taxon>
        <taxon>Zizania</taxon>
    </lineage>
</organism>
<dbReference type="GO" id="GO:0005730">
    <property type="term" value="C:nucleolus"/>
    <property type="evidence" value="ECO:0007669"/>
    <property type="project" value="UniProtKB-SubCell"/>
</dbReference>
<feature type="compositionally biased region" description="Acidic residues" evidence="5">
    <location>
        <begin position="545"/>
        <end position="570"/>
    </location>
</feature>
<reference evidence="8" key="1">
    <citation type="journal article" date="2021" name="bioRxiv">
        <title>Whole Genome Assembly and Annotation of Northern Wild Rice, Zizania palustris L., Supports a Whole Genome Duplication in the Zizania Genus.</title>
        <authorList>
            <person name="Haas M."/>
            <person name="Kono T."/>
            <person name="Macchietto M."/>
            <person name="Millas R."/>
            <person name="McGilp L."/>
            <person name="Shao M."/>
            <person name="Duquette J."/>
            <person name="Hirsch C.N."/>
            <person name="Kimball J."/>
        </authorList>
    </citation>
    <scope>NUCLEOTIDE SEQUENCE</scope>
    <source>
        <tissue evidence="8">Fresh leaf tissue</tissue>
    </source>
</reference>
<dbReference type="AlphaFoldDB" id="A0A8J6C525"/>
<comment type="similarity">
    <text evidence="2">Belongs to the ESF1 family.</text>
</comment>
<dbReference type="PANTHER" id="PTHR12202:SF0">
    <property type="entry name" value="ESF1 HOMOLOG"/>
    <property type="match status" value="1"/>
</dbReference>
<feature type="region of interest" description="Disordered" evidence="5">
    <location>
        <begin position="298"/>
        <end position="325"/>
    </location>
</feature>
<protein>
    <recommendedName>
        <fullName evidence="10">NUC153 domain-containing protein</fullName>
    </recommendedName>
</protein>
<feature type="compositionally biased region" description="Acidic residues" evidence="5">
    <location>
        <begin position="305"/>
        <end position="316"/>
    </location>
</feature>
<feature type="compositionally biased region" description="Basic residues" evidence="5">
    <location>
        <begin position="627"/>
        <end position="638"/>
    </location>
</feature>
<name>A0A8J6C525_ZIZPA</name>
<dbReference type="Pfam" id="PF08159">
    <property type="entry name" value="NUC153"/>
    <property type="match status" value="1"/>
</dbReference>
<dbReference type="InterPro" id="IPR012580">
    <property type="entry name" value="NUC153"/>
</dbReference>
<dbReference type="GO" id="GO:0006364">
    <property type="term" value="P:rRNA processing"/>
    <property type="evidence" value="ECO:0007669"/>
    <property type="project" value="InterPro"/>
</dbReference>
<feature type="domain" description="NUC153" evidence="6">
    <location>
        <begin position="656"/>
        <end position="680"/>
    </location>
</feature>
<evidence type="ECO:0000256" key="2">
    <source>
        <dbReference type="ARBA" id="ARBA00009087"/>
    </source>
</evidence>
<dbReference type="GO" id="GO:0003723">
    <property type="term" value="F:RNA binding"/>
    <property type="evidence" value="ECO:0007669"/>
    <property type="project" value="TreeGrafter"/>
</dbReference>
<feature type="compositionally biased region" description="Acidic residues" evidence="5">
    <location>
        <begin position="181"/>
        <end position="214"/>
    </location>
</feature>
<sequence>MAPPANSDEIASSKKARKSKCKEERSHKKSKHARPATSEAPPRSNEHGTKGKKLKHKDGQDGQEVEKEHGKMSKARKAEGESVTADAEGVRRVDNKVRRAMEDQRFAAARTDPRFRPMRRKEGKVELDSRFSSMLTDPRFTSSAAPVDKHGRRRKKGSKENPMLQYYLNQEEKEEKAKLFEEEEEKEAEEEQQEEEQSSSSDDDDEDEDDDDEYSVGSDIAHYLMGTHDGAPMIDKETHRLAVVNMDWDHIKAVDLYMVMTSCLPKGGRVISVSVYPSEFGLKCMNIESTKGPAALVDINGSDVDNSDDDDDEDSSDIEHDSEAENNKLRSYELNRLRYYYAVVVCDSSATANHLYMNLDGTEFLKTSNVFDLQFIPDSMEFKHPSRDVATEAPPSYKEPNFETRALQHSRVKLTWDDDEPERKKVLRRKFNDDQLDELDIYLASDDSASDDEGTDNYGHESLQNDVAKRKLTRDERLNLLLQGDKSDEEQSDGEDMEVTFNTELEDLSKRILERKVNNGKTVWEKHQDKMKEKRKARKRRSKDDDDDDGYSSEDAPDEHDDFFDEEMSDDEIKTKTKEKAEAKDKGKRKGRDKPPEEHLDDEATREELELLVAADTDATKDAKGYNLKRKKGKKGKKGKEQSANEELPEIDLSKDERFSAMFTSHLFALDPTDPQYKRSAAFMRKQSGKQGSHVGRVDRKALVDEPSLGGRGSLPPDDAPTKTDDQKPDGASTEKLQTMSAVRSLKRKLTAFKNTSTSDR</sequence>
<feature type="domain" description="ESF1 RRM" evidence="7">
    <location>
        <begin position="238"/>
        <end position="391"/>
    </location>
</feature>
<feature type="compositionally biased region" description="Basic and acidic residues" evidence="5">
    <location>
        <begin position="593"/>
        <end position="609"/>
    </location>
</feature>
<feature type="region of interest" description="Disordered" evidence="5">
    <location>
        <begin position="1"/>
        <end position="214"/>
    </location>
</feature>
<dbReference type="OrthoDB" id="431825at2759"/>
<keyword evidence="3" id="KW-0175">Coiled coil</keyword>
<feature type="compositionally biased region" description="Basic and acidic residues" evidence="5">
    <location>
        <begin position="523"/>
        <end position="532"/>
    </location>
</feature>
<dbReference type="Pfam" id="PF25121">
    <property type="entry name" value="RRM_ESF1"/>
    <property type="match status" value="1"/>
</dbReference>
<evidence type="ECO:0000256" key="5">
    <source>
        <dbReference type="SAM" id="MobiDB-lite"/>
    </source>
</evidence>
<evidence type="ECO:0000259" key="6">
    <source>
        <dbReference type="Pfam" id="PF08159"/>
    </source>
</evidence>
<feature type="compositionally biased region" description="Basic and acidic residues" evidence="5">
    <location>
        <begin position="720"/>
        <end position="729"/>
    </location>
</feature>
<feature type="compositionally biased region" description="Polar residues" evidence="5">
    <location>
        <begin position="130"/>
        <end position="144"/>
    </location>
</feature>
<dbReference type="PANTHER" id="PTHR12202">
    <property type="entry name" value="ESF1 HOMOLOG"/>
    <property type="match status" value="1"/>
</dbReference>
<dbReference type="InterPro" id="IPR039754">
    <property type="entry name" value="Esf1"/>
</dbReference>
<gene>
    <name evidence="8" type="ORF">GUJ93_ZPchr0013g36855</name>
</gene>
<evidence type="ECO:0000259" key="7">
    <source>
        <dbReference type="Pfam" id="PF25121"/>
    </source>
</evidence>
<dbReference type="InterPro" id="IPR056750">
    <property type="entry name" value="RRM_ESF1"/>
</dbReference>
<keyword evidence="9" id="KW-1185">Reference proteome</keyword>
<feature type="compositionally biased region" description="Basic and acidic residues" evidence="5">
    <location>
        <begin position="88"/>
        <end position="115"/>
    </location>
</feature>
<evidence type="ECO:0000313" key="9">
    <source>
        <dbReference type="Proteomes" id="UP000729402"/>
    </source>
</evidence>
<evidence type="ECO:0000313" key="8">
    <source>
        <dbReference type="EMBL" id="KAG8099793.1"/>
    </source>
</evidence>
<evidence type="ECO:0000256" key="4">
    <source>
        <dbReference type="ARBA" id="ARBA00023242"/>
    </source>
</evidence>
<feature type="region of interest" description="Disordered" evidence="5">
    <location>
        <begin position="684"/>
        <end position="743"/>
    </location>
</feature>
<feature type="region of interest" description="Disordered" evidence="5">
    <location>
        <begin position="444"/>
        <end position="470"/>
    </location>
</feature>
<comment type="caution">
    <text evidence="8">The sequence shown here is derived from an EMBL/GenBank/DDBJ whole genome shotgun (WGS) entry which is preliminary data.</text>
</comment>
<comment type="subcellular location">
    <subcellularLocation>
        <location evidence="1">Nucleus</location>
        <location evidence="1">Nucleolus</location>
    </subcellularLocation>
</comment>
<accession>A0A8J6C525</accession>
<proteinExistence type="inferred from homology"/>
<feature type="compositionally biased region" description="Basic and acidic residues" evidence="5">
    <location>
        <begin position="57"/>
        <end position="80"/>
    </location>
</feature>
<evidence type="ECO:0008006" key="10">
    <source>
        <dbReference type="Google" id="ProtNLM"/>
    </source>
</evidence>